<dbReference type="Proteomes" id="UP000595897">
    <property type="component" value="Chromosome"/>
</dbReference>
<keyword evidence="1" id="KW-0678">Repressor</keyword>
<dbReference type="KEGG" id="ahb:bsdtb5_39690"/>
<dbReference type="GO" id="GO:0000976">
    <property type="term" value="F:transcription cis-regulatory region binding"/>
    <property type="evidence" value="ECO:0007669"/>
    <property type="project" value="TreeGrafter"/>
</dbReference>
<dbReference type="InterPro" id="IPR000843">
    <property type="entry name" value="HTH_LacI"/>
</dbReference>
<feature type="domain" description="HTH cro/C1-type" evidence="6">
    <location>
        <begin position="3"/>
        <end position="46"/>
    </location>
</feature>
<dbReference type="InterPro" id="IPR010982">
    <property type="entry name" value="Lambda_DNA-bd_dom_sf"/>
</dbReference>
<dbReference type="PROSITE" id="PS50932">
    <property type="entry name" value="HTH_LACI_2"/>
    <property type="match status" value="1"/>
</dbReference>
<dbReference type="PANTHER" id="PTHR30146">
    <property type="entry name" value="LACI-RELATED TRANSCRIPTIONAL REPRESSOR"/>
    <property type="match status" value="1"/>
</dbReference>
<dbReference type="InterPro" id="IPR028082">
    <property type="entry name" value="Peripla_BP_I"/>
</dbReference>
<evidence type="ECO:0000259" key="5">
    <source>
        <dbReference type="PROSITE" id="PS50932"/>
    </source>
</evidence>
<sequence length="328" mass="36745">MATLKDVAAKSGVTVTTVSRVLNNRGYISEETREKVYKAMKELNYQPNEIARSLSKQKSNILGVIVPHIEHPYFAKLIEYLERAASKQNYRIMLCNSHSEFEKEIDYLEMFQSNRVAGIMLCSSNVDIGKFISLNIPVVSYERNVDVGTTSIECDNFQGGVLAATHLIECGCKNLLHFSGIENEKMPADERCNGFIHVCQKEGVRHQEIQCLEDDYYKMDYRNFIEKVLKEKPEVDGIFASSDVIAAQVIQVAKRVGKSIPDDIKLVGFDDVNVATLTSPTITTIHQPVKEMAYEAIGSLIKSAENAIVPSKIMLPVSLIKRESTSLE</sequence>
<dbReference type="EMBL" id="AP024169">
    <property type="protein sequence ID" value="BCN32674.1"/>
    <property type="molecule type" value="Genomic_DNA"/>
</dbReference>
<evidence type="ECO:0000256" key="1">
    <source>
        <dbReference type="ARBA" id="ARBA00022491"/>
    </source>
</evidence>
<evidence type="ECO:0000259" key="6">
    <source>
        <dbReference type="PROSITE" id="PS50943"/>
    </source>
</evidence>
<name>A0A7R7IF04_9FIRM</name>
<dbReference type="SMART" id="SM00354">
    <property type="entry name" value="HTH_LACI"/>
    <property type="match status" value="1"/>
</dbReference>
<dbReference type="PANTHER" id="PTHR30146:SF95">
    <property type="entry name" value="RIBOSE OPERON REPRESSOR"/>
    <property type="match status" value="1"/>
</dbReference>
<dbReference type="InterPro" id="IPR001387">
    <property type="entry name" value="Cro/C1-type_HTH"/>
</dbReference>
<gene>
    <name evidence="7" type="ORF">bsdtb5_39690</name>
</gene>
<dbReference type="Gene3D" id="3.40.50.2300">
    <property type="match status" value="2"/>
</dbReference>
<evidence type="ECO:0000313" key="7">
    <source>
        <dbReference type="EMBL" id="BCN32674.1"/>
    </source>
</evidence>
<keyword evidence="4" id="KW-0804">Transcription</keyword>
<evidence type="ECO:0000256" key="4">
    <source>
        <dbReference type="ARBA" id="ARBA00023163"/>
    </source>
</evidence>
<reference evidence="7 8" key="1">
    <citation type="submission" date="2020-11" db="EMBL/GenBank/DDBJ databases">
        <title>Draft genome sequencing of a Lachnospiraceae strain isolated from anoxic soil subjected to BSD treatment.</title>
        <authorList>
            <person name="Uek A."/>
            <person name="Tonouchi A."/>
        </authorList>
    </citation>
    <scope>NUCLEOTIDE SEQUENCE [LARGE SCALE GENOMIC DNA]</scope>
    <source>
        <strain evidence="7 8">TB5</strain>
    </source>
</reference>
<dbReference type="CDD" id="cd01392">
    <property type="entry name" value="HTH_LacI"/>
    <property type="match status" value="1"/>
</dbReference>
<dbReference type="Pfam" id="PF00356">
    <property type="entry name" value="LacI"/>
    <property type="match status" value="1"/>
</dbReference>
<dbReference type="PRINTS" id="PR00036">
    <property type="entry name" value="HTHLACI"/>
</dbReference>
<accession>A0A7R7IF04</accession>
<dbReference type="PROSITE" id="PS50943">
    <property type="entry name" value="HTH_CROC1"/>
    <property type="match status" value="1"/>
</dbReference>
<dbReference type="CDD" id="cd06291">
    <property type="entry name" value="PBP1_Qymf-like"/>
    <property type="match status" value="1"/>
</dbReference>
<feature type="domain" description="HTH lacI-type" evidence="5">
    <location>
        <begin position="2"/>
        <end position="56"/>
    </location>
</feature>
<dbReference type="InterPro" id="IPR046335">
    <property type="entry name" value="LacI/GalR-like_sensor"/>
</dbReference>
<keyword evidence="3" id="KW-0238">DNA-binding</keyword>
<dbReference type="PROSITE" id="PS00356">
    <property type="entry name" value="HTH_LACI_1"/>
    <property type="match status" value="1"/>
</dbReference>
<proteinExistence type="predicted"/>
<protein>
    <submittedName>
        <fullName evidence="7">LacI family transcriptional regulator</fullName>
    </submittedName>
</protein>
<dbReference type="GO" id="GO:0003700">
    <property type="term" value="F:DNA-binding transcription factor activity"/>
    <property type="evidence" value="ECO:0007669"/>
    <property type="project" value="TreeGrafter"/>
</dbReference>
<organism evidence="7 8">
    <name type="scientific">Anaeromicropila herbilytica</name>
    <dbReference type="NCBI Taxonomy" id="2785025"/>
    <lineage>
        <taxon>Bacteria</taxon>
        <taxon>Bacillati</taxon>
        <taxon>Bacillota</taxon>
        <taxon>Clostridia</taxon>
        <taxon>Lachnospirales</taxon>
        <taxon>Lachnospiraceae</taxon>
        <taxon>Anaeromicropila</taxon>
    </lineage>
</organism>
<evidence type="ECO:0000313" key="8">
    <source>
        <dbReference type="Proteomes" id="UP000595897"/>
    </source>
</evidence>
<evidence type="ECO:0000256" key="2">
    <source>
        <dbReference type="ARBA" id="ARBA00023015"/>
    </source>
</evidence>
<keyword evidence="2" id="KW-0805">Transcription regulation</keyword>
<evidence type="ECO:0000256" key="3">
    <source>
        <dbReference type="ARBA" id="ARBA00023125"/>
    </source>
</evidence>
<dbReference type="Pfam" id="PF13377">
    <property type="entry name" value="Peripla_BP_3"/>
    <property type="match status" value="1"/>
</dbReference>
<dbReference type="RefSeq" id="WP_271713702.1">
    <property type="nucleotide sequence ID" value="NZ_AP024169.1"/>
</dbReference>
<dbReference type="Gene3D" id="1.10.260.40">
    <property type="entry name" value="lambda repressor-like DNA-binding domains"/>
    <property type="match status" value="1"/>
</dbReference>
<dbReference type="SUPFAM" id="SSF47413">
    <property type="entry name" value="lambda repressor-like DNA-binding domains"/>
    <property type="match status" value="1"/>
</dbReference>
<dbReference type="AlphaFoldDB" id="A0A7R7IF04"/>
<keyword evidence="8" id="KW-1185">Reference proteome</keyword>
<dbReference type="SUPFAM" id="SSF53822">
    <property type="entry name" value="Periplasmic binding protein-like I"/>
    <property type="match status" value="1"/>
</dbReference>